<organism evidence="4 5">
    <name type="scientific">Setomelanomma holmii</name>
    <dbReference type="NCBI Taxonomy" id="210430"/>
    <lineage>
        <taxon>Eukaryota</taxon>
        <taxon>Fungi</taxon>
        <taxon>Dikarya</taxon>
        <taxon>Ascomycota</taxon>
        <taxon>Pezizomycotina</taxon>
        <taxon>Dothideomycetes</taxon>
        <taxon>Pleosporomycetidae</taxon>
        <taxon>Pleosporales</taxon>
        <taxon>Pleosporineae</taxon>
        <taxon>Phaeosphaeriaceae</taxon>
        <taxon>Setomelanomma</taxon>
    </lineage>
</organism>
<feature type="transmembrane region" description="Helical" evidence="2">
    <location>
        <begin position="467"/>
        <end position="488"/>
    </location>
</feature>
<dbReference type="Gene3D" id="1.20.58.340">
    <property type="entry name" value="Magnesium transport protein CorA, transmembrane region"/>
    <property type="match status" value="1"/>
</dbReference>
<dbReference type="AlphaFoldDB" id="A0A9P4LT90"/>
<keyword evidence="2" id="KW-0472">Membrane</keyword>
<feature type="region of interest" description="Disordered" evidence="1">
    <location>
        <begin position="180"/>
        <end position="199"/>
    </location>
</feature>
<keyword evidence="2" id="KW-0812">Transmembrane</keyword>
<evidence type="ECO:0000313" key="5">
    <source>
        <dbReference type="Proteomes" id="UP000799777"/>
    </source>
</evidence>
<proteinExistence type="predicted"/>
<keyword evidence="5" id="KW-1185">Reference proteome</keyword>
<dbReference type="InterPro" id="IPR058257">
    <property type="entry name" value="CorA-like_dom"/>
</dbReference>
<dbReference type="Proteomes" id="UP000799777">
    <property type="component" value="Unassembled WGS sequence"/>
</dbReference>
<comment type="caution">
    <text evidence="4">The sequence shown here is derived from an EMBL/GenBank/DDBJ whole genome shotgun (WGS) entry which is preliminary data.</text>
</comment>
<reference evidence="4" key="1">
    <citation type="journal article" date="2020" name="Stud. Mycol.">
        <title>101 Dothideomycetes genomes: a test case for predicting lifestyles and emergence of pathogens.</title>
        <authorList>
            <person name="Haridas S."/>
            <person name="Albert R."/>
            <person name="Binder M."/>
            <person name="Bloem J."/>
            <person name="Labutti K."/>
            <person name="Salamov A."/>
            <person name="Andreopoulos B."/>
            <person name="Baker S."/>
            <person name="Barry K."/>
            <person name="Bills G."/>
            <person name="Bluhm B."/>
            <person name="Cannon C."/>
            <person name="Castanera R."/>
            <person name="Culley D."/>
            <person name="Daum C."/>
            <person name="Ezra D."/>
            <person name="Gonzalez J."/>
            <person name="Henrissat B."/>
            <person name="Kuo A."/>
            <person name="Liang C."/>
            <person name="Lipzen A."/>
            <person name="Lutzoni F."/>
            <person name="Magnuson J."/>
            <person name="Mondo S."/>
            <person name="Nolan M."/>
            <person name="Ohm R."/>
            <person name="Pangilinan J."/>
            <person name="Park H.-J."/>
            <person name="Ramirez L."/>
            <person name="Alfaro M."/>
            <person name="Sun H."/>
            <person name="Tritt A."/>
            <person name="Yoshinaga Y."/>
            <person name="Zwiers L.-H."/>
            <person name="Turgeon B."/>
            <person name="Goodwin S."/>
            <person name="Spatafora J."/>
            <person name="Crous P."/>
            <person name="Grigoriev I."/>
        </authorList>
    </citation>
    <scope>NUCLEOTIDE SEQUENCE</scope>
    <source>
        <strain evidence="4">CBS 110217</strain>
    </source>
</reference>
<evidence type="ECO:0000259" key="3">
    <source>
        <dbReference type="Pfam" id="PF26616"/>
    </source>
</evidence>
<evidence type="ECO:0000313" key="4">
    <source>
        <dbReference type="EMBL" id="KAF2035537.1"/>
    </source>
</evidence>
<feature type="transmembrane region" description="Helical" evidence="2">
    <location>
        <begin position="508"/>
        <end position="529"/>
    </location>
</feature>
<accession>A0A9P4LT90</accession>
<keyword evidence="2" id="KW-1133">Transmembrane helix</keyword>
<evidence type="ECO:0000256" key="1">
    <source>
        <dbReference type="SAM" id="MobiDB-lite"/>
    </source>
</evidence>
<gene>
    <name evidence="4" type="ORF">EK21DRAFT_96760</name>
</gene>
<evidence type="ECO:0000256" key="2">
    <source>
        <dbReference type="SAM" id="Phobius"/>
    </source>
</evidence>
<dbReference type="Pfam" id="PF26616">
    <property type="entry name" value="CorA-like"/>
    <property type="match status" value="1"/>
</dbReference>
<protein>
    <recommendedName>
        <fullName evidence="3">CorA-like transporter domain-containing protein</fullName>
    </recommendedName>
</protein>
<feature type="domain" description="CorA-like transporter" evidence="3">
    <location>
        <begin position="134"/>
        <end position="306"/>
    </location>
</feature>
<dbReference type="EMBL" id="ML978157">
    <property type="protein sequence ID" value="KAF2035537.1"/>
    <property type="molecule type" value="Genomic_DNA"/>
</dbReference>
<dbReference type="OrthoDB" id="5396681at2759"/>
<sequence length="568" mass="65242">MTTTESFKRMLYLQRNSVADEYYERDIGFVFEKEETKAKIEVRLWTNLDLTAFIRKNELQPNPLGRPSTASGDQCTRAPATLVTVDPKDDSYLTDATIPAAVGCTNTHPENTEHVATDLSVPHYFTIDLNIARLRDFLKITKADFQLFISEARVSPQFGEFVLSFKWKTREFEVGPPRIKSHLHREPHNHNGRSSHDSTNNTKEVAYILRYIEYTNREGKPPWSLRQFAVYHQAGTKDANCSSTWIILGSSQRTERCFDDFNTNTHDPRAANPFEMHIVLLDLVVASWRPYLCSLQDAVTELSTRAVLTMIEKDDTAQSHYTVNVHDTKAFKDVEDETTDMILCLDSTLDTARALATLYRRVYCHRSHSITDGEFLDEQDYTGDELLVALSEKEKDISYAREKAKALLMKTQHARALVSSLLEQMNSHNLDRQMLALQNLQRQGQEENAMMRELAEKSSRDSTSVRILTIITLIYLPCTVVSSFYSTQFVDQKELPTGETRLEYTKNAWLFFAVSVPLTFFTITVWYVWANARRLSRALLAVQTAQVERMRQRMKSLPINAQSTKLPR</sequence>
<name>A0A9P4LT90_9PLEO</name>